<keyword evidence="11 13" id="KW-0472">Membrane</keyword>
<evidence type="ECO:0000256" key="11">
    <source>
        <dbReference type="ARBA" id="ARBA00023136"/>
    </source>
</evidence>
<feature type="transmembrane region" description="Helical" evidence="13">
    <location>
        <begin position="131"/>
        <end position="150"/>
    </location>
</feature>
<protein>
    <submittedName>
        <fullName evidence="16">Potassium voltage-gated channel unc-103 isoform X2</fullName>
    </submittedName>
</protein>
<dbReference type="Gene3D" id="2.60.120.10">
    <property type="entry name" value="Jelly Rolls"/>
    <property type="match status" value="1"/>
</dbReference>
<dbReference type="InterPro" id="IPR003967">
    <property type="entry name" value="K_chnl_volt-dep_ERG"/>
</dbReference>
<feature type="domain" description="Cyclic nucleotide-binding" evidence="14">
    <location>
        <begin position="377"/>
        <end position="496"/>
    </location>
</feature>
<organism evidence="15 16">
    <name type="scientific">Hydra vulgaris</name>
    <name type="common">Hydra</name>
    <name type="synonym">Hydra attenuata</name>
    <dbReference type="NCBI Taxonomy" id="6087"/>
    <lineage>
        <taxon>Eukaryota</taxon>
        <taxon>Metazoa</taxon>
        <taxon>Cnidaria</taxon>
        <taxon>Hydrozoa</taxon>
        <taxon>Hydroidolina</taxon>
        <taxon>Anthoathecata</taxon>
        <taxon>Aplanulata</taxon>
        <taxon>Hydridae</taxon>
        <taxon>Hydra</taxon>
    </lineage>
</organism>
<dbReference type="PANTHER" id="PTHR10217:SF548">
    <property type="entry name" value="GH12235P"/>
    <property type="match status" value="1"/>
</dbReference>
<keyword evidence="7" id="KW-0851">Voltage-gated channel</keyword>
<dbReference type="PRINTS" id="PR01463">
    <property type="entry name" value="EAGCHANLFMLY"/>
</dbReference>
<keyword evidence="12" id="KW-0407">Ion channel</keyword>
<feature type="transmembrane region" description="Helical" evidence="13">
    <location>
        <begin position="277"/>
        <end position="302"/>
    </location>
</feature>
<keyword evidence="6" id="KW-0631">Potassium channel</keyword>
<keyword evidence="8" id="KW-0630">Potassium</keyword>
<evidence type="ECO:0000256" key="10">
    <source>
        <dbReference type="ARBA" id="ARBA00023065"/>
    </source>
</evidence>
<evidence type="ECO:0000313" key="15">
    <source>
        <dbReference type="Proteomes" id="UP001652625"/>
    </source>
</evidence>
<dbReference type="InterPro" id="IPR014710">
    <property type="entry name" value="RmlC-like_jellyroll"/>
</dbReference>
<dbReference type="InterPro" id="IPR005821">
    <property type="entry name" value="Ion_trans_dom"/>
</dbReference>
<dbReference type="CDD" id="cd00038">
    <property type="entry name" value="CAP_ED"/>
    <property type="match status" value="1"/>
</dbReference>
<keyword evidence="10" id="KW-0406">Ion transport</keyword>
<gene>
    <name evidence="16" type="primary">LOC100198350</name>
</gene>
<dbReference type="Gene3D" id="1.10.1200.260">
    <property type="match status" value="1"/>
</dbReference>
<dbReference type="InterPro" id="IPR018490">
    <property type="entry name" value="cNMP-bd_dom_sf"/>
</dbReference>
<evidence type="ECO:0000259" key="14">
    <source>
        <dbReference type="PROSITE" id="PS50042"/>
    </source>
</evidence>
<dbReference type="Gene3D" id="1.10.287.70">
    <property type="match status" value="1"/>
</dbReference>
<feature type="transmembrane region" description="Helical" evidence="13">
    <location>
        <begin position="60"/>
        <end position="80"/>
    </location>
</feature>
<comment type="subcellular location">
    <subcellularLocation>
        <location evidence="1">Cell membrane</location>
        <topology evidence="1">Multi-pass membrane protein</topology>
    </subcellularLocation>
</comment>
<evidence type="ECO:0000256" key="5">
    <source>
        <dbReference type="ARBA" id="ARBA00022692"/>
    </source>
</evidence>
<dbReference type="PROSITE" id="PS50042">
    <property type="entry name" value="CNMP_BINDING_3"/>
    <property type="match status" value="1"/>
</dbReference>
<evidence type="ECO:0000256" key="9">
    <source>
        <dbReference type="ARBA" id="ARBA00022989"/>
    </source>
</evidence>
<evidence type="ECO:0000256" key="12">
    <source>
        <dbReference type="ARBA" id="ARBA00023303"/>
    </source>
</evidence>
<evidence type="ECO:0000256" key="4">
    <source>
        <dbReference type="ARBA" id="ARBA00022538"/>
    </source>
</evidence>
<dbReference type="PRINTS" id="PR01470">
    <property type="entry name" value="ERGCHANNEL"/>
</dbReference>
<proteinExistence type="predicted"/>
<keyword evidence="2" id="KW-0813">Transport</keyword>
<dbReference type="InterPro" id="IPR050818">
    <property type="entry name" value="KCNH_animal-type"/>
</dbReference>
<evidence type="ECO:0000256" key="13">
    <source>
        <dbReference type="SAM" id="Phobius"/>
    </source>
</evidence>
<accession>A0ABM4CYQ1</accession>
<dbReference type="InterPro" id="IPR003938">
    <property type="entry name" value="K_chnl_volt-dep_EAG/ELK/ERG"/>
</dbReference>
<reference evidence="16" key="1">
    <citation type="submission" date="2025-08" db="UniProtKB">
        <authorList>
            <consortium name="RefSeq"/>
        </authorList>
    </citation>
    <scope>IDENTIFICATION</scope>
</reference>
<dbReference type="Pfam" id="PF00027">
    <property type="entry name" value="cNMP_binding"/>
    <property type="match status" value="1"/>
</dbReference>
<evidence type="ECO:0000256" key="1">
    <source>
        <dbReference type="ARBA" id="ARBA00004651"/>
    </source>
</evidence>
<keyword evidence="9 13" id="KW-1133">Transmembrane helix</keyword>
<dbReference type="Proteomes" id="UP001652625">
    <property type="component" value="Chromosome 11"/>
</dbReference>
<evidence type="ECO:0000256" key="3">
    <source>
        <dbReference type="ARBA" id="ARBA00022475"/>
    </source>
</evidence>
<dbReference type="Pfam" id="PF00520">
    <property type="entry name" value="Ion_trans"/>
    <property type="match status" value="1"/>
</dbReference>
<dbReference type="PANTHER" id="PTHR10217">
    <property type="entry name" value="VOLTAGE AND LIGAND GATED POTASSIUM CHANNEL"/>
    <property type="match status" value="1"/>
</dbReference>
<feature type="transmembrane region" description="Helical" evidence="13">
    <location>
        <begin position="246"/>
        <end position="265"/>
    </location>
</feature>
<name>A0ABM4CYQ1_HYDVU</name>
<dbReference type="SUPFAM" id="SSF51206">
    <property type="entry name" value="cAMP-binding domain-like"/>
    <property type="match status" value="1"/>
</dbReference>
<dbReference type="InterPro" id="IPR000595">
    <property type="entry name" value="cNMP-bd_dom"/>
</dbReference>
<dbReference type="SUPFAM" id="SSF81324">
    <property type="entry name" value="Voltage-gated potassium channels"/>
    <property type="match status" value="1"/>
</dbReference>
<evidence type="ECO:0000256" key="2">
    <source>
        <dbReference type="ARBA" id="ARBA00022448"/>
    </source>
</evidence>
<evidence type="ECO:0000256" key="7">
    <source>
        <dbReference type="ARBA" id="ARBA00022882"/>
    </source>
</evidence>
<keyword evidence="3" id="KW-1003">Cell membrane</keyword>
<dbReference type="GeneID" id="100198350"/>
<dbReference type="RefSeq" id="XP_065667086.1">
    <property type="nucleotide sequence ID" value="XM_065811014.1"/>
</dbReference>
<keyword evidence="15" id="KW-1185">Reference proteome</keyword>
<evidence type="ECO:0000256" key="8">
    <source>
        <dbReference type="ARBA" id="ARBA00022958"/>
    </source>
</evidence>
<sequence length="693" mass="80029">MNRVNRKSRVMSHTLLRSTISVFKVMSLGSDIFPPIKCNQKKVHSYIILHYSVSKAIWDWFILLLVMYTAIATPYMVTFLSGTNKLLTLIDTVIDFIFLIDILLNFRTSFVDSSNEVVYNPYRIAKNYLKGWFILDFLAAFPFQLICWILKTNQTTVLISLGKSARLRRLVRITRKVDMYSEYNIALLLLLVFGFTLIAHWFACLWYAIGVKECTSQNNLGWLAKLNNDLNNTYNKTEGLDLTTTYLTALYFTLSSMTSVGFGNVSANTNIERLFSIIIMLAGALMYAVIFGNITAIIHRLYSGLARYHSTMRRVRRFIRFYQIPSPLRQRLEDYSQYDYSYTNGIDMNEILGHFPEGLQAEVCLHLNRNLFARNLAFRGVPPGCLRTLSLKLKTTRYTPGNYIIHYGDEIVNLMWIERGTLEVLQEDKVIFVLGKCDSFGENFGAVYDRLVGKSCASVRALTYCDIQSISREDMLSSMRAYPEFHRSFNRNFKISFNLRDLELEEKDLSSSLCNLSQQRQDVLEKLKQKNSIKSNTKKFNKKTSCRINNSLNREVNRDSVINGVNRDSVISGVNRDSVISGDSVMSDYSLASKLVSSQNLFSGHSIYVTDHSTYEENPFKKENNNFYPSIREKHKEKELDQLRFWLDSFEKAKEDILAILKLLKFESEKISLKNSRSFKISLDVPKKRKKSI</sequence>
<feature type="transmembrane region" description="Helical" evidence="13">
    <location>
        <begin position="185"/>
        <end position="209"/>
    </location>
</feature>
<evidence type="ECO:0000313" key="16">
    <source>
        <dbReference type="RefSeq" id="XP_065667086.1"/>
    </source>
</evidence>
<evidence type="ECO:0000256" key="6">
    <source>
        <dbReference type="ARBA" id="ARBA00022826"/>
    </source>
</evidence>
<keyword evidence="4" id="KW-0633">Potassium transport</keyword>
<dbReference type="SMART" id="SM00100">
    <property type="entry name" value="cNMP"/>
    <property type="match status" value="1"/>
</dbReference>
<keyword evidence="5 13" id="KW-0812">Transmembrane</keyword>